<keyword evidence="7 9" id="KW-0472">Membrane</keyword>
<comment type="caution">
    <text evidence="11">The sequence shown here is derived from an EMBL/GenBank/DDBJ whole genome shotgun (WGS) entry which is preliminary data.</text>
</comment>
<dbReference type="PANTHER" id="PTHR43394:SF16">
    <property type="entry name" value="ABC TRANSPORTER B FAMILY MEMBER 4-LIKE ISOFORM X1"/>
    <property type="match status" value="1"/>
</dbReference>
<dbReference type="SUPFAM" id="SSF90123">
    <property type="entry name" value="ABC transporter transmembrane region"/>
    <property type="match status" value="1"/>
</dbReference>
<reference evidence="11" key="1">
    <citation type="submission" date="2022-06" db="EMBL/GenBank/DDBJ databases">
        <title>Uncovering the hologenomic basis of an extraordinary plant invasion.</title>
        <authorList>
            <person name="Bieker V.C."/>
            <person name="Martin M.D."/>
            <person name="Gilbert T."/>
            <person name="Hodgins K."/>
            <person name="Battlay P."/>
            <person name="Petersen B."/>
            <person name="Wilson J."/>
        </authorList>
    </citation>
    <scope>NUCLEOTIDE SEQUENCE</scope>
    <source>
        <strain evidence="11">AA19_3_7</strain>
        <tissue evidence="11">Leaf</tissue>
    </source>
</reference>
<keyword evidence="8" id="KW-0325">Glycoprotein</keyword>
<organism evidence="11 12">
    <name type="scientific">Ambrosia artemisiifolia</name>
    <name type="common">Common ragweed</name>
    <dbReference type="NCBI Taxonomy" id="4212"/>
    <lineage>
        <taxon>Eukaryota</taxon>
        <taxon>Viridiplantae</taxon>
        <taxon>Streptophyta</taxon>
        <taxon>Embryophyta</taxon>
        <taxon>Tracheophyta</taxon>
        <taxon>Spermatophyta</taxon>
        <taxon>Magnoliopsida</taxon>
        <taxon>eudicotyledons</taxon>
        <taxon>Gunneridae</taxon>
        <taxon>Pentapetalae</taxon>
        <taxon>asterids</taxon>
        <taxon>campanulids</taxon>
        <taxon>Asterales</taxon>
        <taxon>Asteraceae</taxon>
        <taxon>Asteroideae</taxon>
        <taxon>Heliantheae alliance</taxon>
        <taxon>Heliantheae</taxon>
        <taxon>Ambrosia</taxon>
    </lineage>
</organism>
<proteinExistence type="inferred from homology"/>
<feature type="transmembrane region" description="Helical" evidence="9">
    <location>
        <begin position="31"/>
        <end position="54"/>
    </location>
</feature>
<keyword evidence="12" id="KW-1185">Reference proteome</keyword>
<accession>A0AAD5D0A9</accession>
<name>A0AAD5D0A9_AMBAR</name>
<evidence type="ECO:0000259" key="10">
    <source>
        <dbReference type="PROSITE" id="PS50929"/>
    </source>
</evidence>
<sequence length="80" mass="8484">MVASFTGEKKAVADYNKSLVDAYNASVHESLIAGFGFGSTVFIMFCGYALSVWYGAKLIIERGYTGGDVVTIVFAVLTGS</sequence>
<evidence type="ECO:0000313" key="11">
    <source>
        <dbReference type="EMBL" id="KAI7750750.1"/>
    </source>
</evidence>
<gene>
    <name evidence="11" type="ORF">M8C21_013052</name>
</gene>
<feature type="non-terminal residue" evidence="11">
    <location>
        <position position="1"/>
    </location>
</feature>
<dbReference type="EMBL" id="JAMZMK010006093">
    <property type="protein sequence ID" value="KAI7750750.1"/>
    <property type="molecule type" value="Genomic_DNA"/>
</dbReference>
<comment type="subcellular location">
    <subcellularLocation>
        <location evidence="1">Membrane</location>
        <topology evidence="1">Multi-pass membrane protein</topology>
    </subcellularLocation>
</comment>
<dbReference type="Proteomes" id="UP001206925">
    <property type="component" value="Unassembled WGS sequence"/>
</dbReference>
<evidence type="ECO:0000256" key="2">
    <source>
        <dbReference type="ARBA" id="ARBA00007577"/>
    </source>
</evidence>
<dbReference type="AlphaFoldDB" id="A0AAD5D0A9"/>
<keyword evidence="4 9" id="KW-0812">Transmembrane</keyword>
<dbReference type="Pfam" id="PF00664">
    <property type="entry name" value="ABC_membrane"/>
    <property type="match status" value="1"/>
</dbReference>
<keyword evidence="6 9" id="KW-1133">Transmembrane helix</keyword>
<evidence type="ECO:0000256" key="3">
    <source>
        <dbReference type="ARBA" id="ARBA00022448"/>
    </source>
</evidence>
<protein>
    <recommendedName>
        <fullName evidence="10">ABC transmembrane type-1 domain-containing protein</fullName>
    </recommendedName>
</protein>
<evidence type="ECO:0000256" key="6">
    <source>
        <dbReference type="ARBA" id="ARBA00022989"/>
    </source>
</evidence>
<evidence type="ECO:0000256" key="9">
    <source>
        <dbReference type="SAM" id="Phobius"/>
    </source>
</evidence>
<evidence type="ECO:0000256" key="1">
    <source>
        <dbReference type="ARBA" id="ARBA00004141"/>
    </source>
</evidence>
<evidence type="ECO:0000256" key="7">
    <source>
        <dbReference type="ARBA" id="ARBA00023136"/>
    </source>
</evidence>
<evidence type="ECO:0000256" key="8">
    <source>
        <dbReference type="ARBA" id="ARBA00023180"/>
    </source>
</evidence>
<dbReference type="InterPro" id="IPR011527">
    <property type="entry name" value="ABC1_TM_dom"/>
</dbReference>
<dbReference type="Gene3D" id="1.20.1560.10">
    <property type="entry name" value="ABC transporter type 1, transmembrane domain"/>
    <property type="match status" value="1"/>
</dbReference>
<keyword evidence="5" id="KW-0677">Repeat</keyword>
<dbReference type="PROSITE" id="PS50929">
    <property type="entry name" value="ABC_TM1F"/>
    <property type="match status" value="1"/>
</dbReference>
<dbReference type="GO" id="GO:0090374">
    <property type="term" value="P:oligopeptide export from mitochondrion"/>
    <property type="evidence" value="ECO:0007669"/>
    <property type="project" value="TreeGrafter"/>
</dbReference>
<feature type="domain" description="ABC transmembrane type-1" evidence="10">
    <location>
        <begin position="1"/>
        <end position="80"/>
    </location>
</feature>
<comment type="similarity">
    <text evidence="2">Belongs to the ABC transporter superfamily. ABCB family. Multidrug resistance exporter (TC 3.A.1.201) subfamily.</text>
</comment>
<evidence type="ECO:0000256" key="4">
    <source>
        <dbReference type="ARBA" id="ARBA00022692"/>
    </source>
</evidence>
<evidence type="ECO:0000313" key="12">
    <source>
        <dbReference type="Proteomes" id="UP001206925"/>
    </source>
</evidence>
<dbReference type="GO" id="GO:0005743">
    <property type="term" value="C:mitochondrial inner membrane"/>
    <property type="evidence" value="ECO:0007669"/>
    <property type="project" value="TreeGrafter"/>
</dbReference>
<dbReference type="InterPro" id="IPR039421">
    <property type="entry name" value="Type_1_exporter"/>
</dbReference>
<dbReference type="PANTHER" id="PTHR43394">
    <property type="entry name" value="ATP-DEPENDENT PERMEASE MDL1, MITOCHONDRIAL"/>
    <property type="match status" value="1"/>
</dbReference>
<keyword evidence="3" id="KW-0813">Transport</keyword>
<dbReference type="InterPro" id="IPR036640">
    <property type="entry name" value="ABC1_TM_sf"/>
</dbReference>
<evidence type="ECO:0000256" key="5">
    <source>
        <dbReference type="ARBA" id="ARBA00022737"/>
    </source>
</evidence>
<dbReference type="GO" id="GO:0015421">
    <property type="term" value="F:ABC-type oligopeptide transporter activity"/>
    <property type="evidence" value="ECO:0007669"/>
    <property type="project" value="TreeGrafter"/>
</dbReference>
<dbReference type="GO" id="GO:0005524">
    <property type="term" value="F:ATP binding"/>
    <property type="evidence" value="ECO:0007669"/>
    <property type="project" value="InterPro"/>
</dbReference>